<accession>A0A511UWQ3</accession>
<dbReference type="InterPro" id="IPR036492">
    <property type="entry name" value="YojF_sf"/>
</dbReference>
<dbReference type="SUPFAM" id="SSF89442">
    <property type="entry name" value="Hypothetical protein YojF"/>
    <property type="match status" value="1"/>
</dbReference>
<protein>
    <recommendedName>
        <fullName evidence="3">DUF1806 domain-containing protein</fullName>
    </recommendedName>
</protein>
<dbReference type="InterPro" id="IPR014934">
    <property type="entry name" value="DUF1806"/>
</dbReference>
<dbReference type="AlphaFoldDB" id="A0A511UWQ3"/>
<sequence>MMKRIELEEVQQTLNTFLHKDIYIHLETTNGAYASHFNESINVGVFIRNANVFCTQGKIVKDKAHYRVGLKTKNGWIYAEGLTHWEIYEDKQLLMAGHDTEGRLLVALQLSETPFK</sequence>
<dbReference type="Gene3D" id="2.70.180.10">
    <property type="entry name" value="Hypothetical protein YojF"/>
    <property type="match status" value="1"/>
</dbReference>
<evidence type="ECO:0000313" key="1">
    <source>
        <dbReference type="EMBL" id="GEN29893.1"/>
    </source>
</evidence>
<dbReference type="EMBL" id="BJXW01000002">
    <property type="protein sequence ID" value="GEN29893.1"/>
    <property type="molecule type" value="Genomic_DNA"/>
</dbReference>
<reference evidence="1 2" key="1">
    <citation type="submission" date="2019-07" db="EMBL/GenBank/DDBJ databases">
        <title>Whole genome shotgun sequence of Cerasibacillus quisquiliarum NBRC 102429.</title>
        <authorList>
            <person name="Hosoyama A."/>
            <person name="Uohara A."/>
            <person name="Ohji S."/>
            <person name="Ichikawa N."/>
        </authorList>
    </citation>
    <scope>NUCLEOTIDE SEQUENCE [LARGE SCALE GENOMIC DNA]</scope>
    <source>
        <strain evidence="1 2">NBRC 102429</strain>
    </source>
</reference>
<gene>
    <name evidence="1" type="ORF">CQU01_01310</name>
</gene>
<organism evidence="1 2">
    <name type="scientific">Cerasibacillus quisquiliarum</name>
    <dbReference type="NCBI Taxonomy" id="227865"/>
    <lineage>
        <taxon>Bacteria</taxon>
        <taxon>Bacillati</taxon>
        <taxon>Bacillota</taxon>
        <taxon>Bacilli</taxon>
        <taxon>Bacillales</taxon>
        <taxon>Bacillaceae</taxon>
        <taxon>Cerasibacillus</taxon>
    </lineage>
</organism>
<evidence type="ECO:0000313" key="2">
    <source>
        <dbReference type="Proteomes" id="UP000321491"/>
    </source>
</evidence>
<comment type="caution">
    <text evidence="1">The sequence shown here is derived from an EMBL/GenBank/DDBJ whole genome shotgun (WGS) entry which is preliminary data.</text>
</comment>
<evidence type="ECO:0008006" key="3">
    <source>
        <dbReference type="Google" id="ProtNLM"/>
    </source>
</evidence>
<name>A0A511UWQ3_9BACI</name>
<dbReference type="Proteomes" id="UP000321491">
    <property type="component" value="Unassembled WGS sequence"/>
</dbReference>
<dbReference type="Pfam" id="PF08830">
    <property type="entry name" value="DUF1806"/>
    <property type="match status" value="1"/>
</dbReference>
<keyword evidence="2" id="KW-1185">Reference proteome</keyword>
<proteinExistence type="predicted"/>